<dbReference type="STRING" id="402385.SAMN05421848_0579"/>
<dbReference type="Gene3D" id="1.10.260.40">
    <property type="entry name" value="lambda repressor-like DNA-binding domains"/>
    <property type="match status" value="1"/>
</dbReference>
<sequence length="209" mass="23247">MNELGERIRKLREESGLSKAELARRVGVSDVTISYWENGTIKRVGHSRLEPLAKALRCSIGHLLGNALSDCGSTSAVPMSLPLYPLTTSPETVGIGAAPMSHFPMGFIDNQLIKKDDYLLTPQHPGHFDFCPQGTLMLARNCSRFDGNGLYLVERNDRLGIKRIEQDFDMFLNIFGEIDAAEPEERMHGDGIVFHAAIPAIWSMKVMNF</sequence>
<dbReference type="PROSITE" id="PS50943">
    <property type="entry name" value="HTH_CROC1"/>
    <property type="match status" value="1"/>
</dbReference>
<reference evidence="4" key="1">
    <citation type="submission" date="2016-10" db="EMBL/GenBank/DDBJ databases">
        <authorList>
            <person name="Varghese N."/>
            <person name="Submissions S."/>
        </authorList>
    </citation>
    <scope>NUCLEOTIDE SEQUENCE [LARGE SCALE GENOMIC DNA]</scope>
    <source>
        <strain evidence="4">DSM 23439</strain>
    </source>
</reference>
<dbReference type="SUPFAM" id="SSF47413">
    <property type="entry name" value="lambda repressor-like DNA-binding domains"/>
    <property type="match status" value="1"/>
</dbReference>
<dbReference type="OrthoDB" id="9791537at2"/>
<accession>A0A1I1GHJ5</accession>
<dbReference type="InterPro" id="IPR050807">
    <property type="entry name" value="TransReg_Diox_bact_type"/>
</dbReference>
<proteinExistence type="predicted"/>
<evidence type="ECO:0000313" key="3">
    <source>
        <dbReference type="EMBL" id="SFC10896.1"/>
    </source>
</evidence>
<protein>
    <submittedName>
        <fullName evidence="3">Helix-turn-helix domain-containing protein</fullName>
    </submittedName>
</protein>
<keyword evidence="4" id="KW-1185">Reference proteome</keyword>
<dbReference type="PANTHER" id="PTHR46797">
    <property type="entry name" value="HTH-TYPE TRANSCRIPTIONAL REGULATOR"/>
    <property type="match status" value="1"/>
</dbReference>
<name>A0A1I1GHJ5_9GAMM</name>
<evidence type="ECO:0000259" key="2">
    <source>
        <dbReference type="PROSITE" id="PS50943"/>
    </source>
</evidence>
<dbReference type="EMBL" id="FOLY01000001">
    <property type="protein sequence ID" value="SFC10896.1"/>
    <property type="molecule type" value="Genomic_DNA"/>
</dbReference>
<dbReference type="InterPro" id="IPR001387">
    <property type="entry name" value="Cro/C1-type_HTH"/>
</dbReference>
<dbReference type="AlphaFoldDB" id="A0A1I1GHJ5"/>
<gene>
    <name evidence="3" type="ORF">SAMN05421848_0579</name>
</gene>
<dbReference type="GO" id="GO:0003700">
    <property type="term" value="F:DNA-binding transcription factor activity"/>
    <property type="evidence" value="ECO:0007669"/>
    <property type="project" value="TreeGrafter"/>
</dbReference>
<dbReference type="InterPro" id="IPR010982">
    <property type="entry name" value="Lambda_DNA-bd_dom_sf"/>
</dbReference>
<dbReference type="GO" id="GO:0005829">
    <property type="term" value="C:cytosol"/>
    <property type="evidence" value="ECO:0007669"/>
    <property type="project" value="TreeGrafter"/>
</dbReference>
<dbReference type="Pfam" id="PF13560">
    <property type="entry name" value="HTH_31"/>
    <property type="match status" value="1"/>
</dbReference>
<dbReference type="RefSeq" id="WP_090130579.1">
    <property type="nucleotide sequence ID" value="NZ_FOLY01000001.1"/>
</dbReference>
<dbReference type="SMART" id="SM00530">
    <property type="entry name" value="HTH_XRE"/>
    <property type="match status" value="1"/>
</dbReference>
<organism evidence="3 4">
    <name type="scientific">Kushneria avicenniae</name>
    <dbReference type="NCBI Taxonomy" id="402385"/>
    <lineage>
        <taxon>Bacteria</taxon>
        <taxon>Pseudomonadati</taxon>
        <taxon>Pseudomonadota</taxon>
        <taxon>Gammaproteobacteria</taxon>
        <taxon>Oceanospirillales</taxon>
        <taxon>Halomonadaceae</taxon>
        <taxon>Kushneria</taxon>
    </lineage>
</organism>
<dbReference type="PANTHER" id="PTHR46797:SF1">
    <property type="entry name" value="METHYLPHOSPHONATE SYNTHASE"/>
    <property type="match status" value="1"/>
</dbReference>
<feature type="domain" description="HTH cro/C1-type" evidence="2">
    <location>
        <begin position="8"/>
        <end position="63"/>
    </location>
</feature>
<keyword evidence="1" id="KW-0238">DNA-binding</keyword>
<evidence type="ECO:0000313" key="4">
    <source>
        <dbReference type="Proteomes" id="UP000199046"/>
    </source>
</evidence>
<dbReference type="GO" id="GO:0003677">
    <property type="term" value="F:DNA binding"/>
    <property type="evidence" value="ECO:0007669"/>
    <property type="project" value="UniProtKB-KW"/>
</dbReference>
<dbReference type="Proteomes" id="UP000199046">
    <property type="component" value="Unassembled WGS sequence"/>
</dbReference>
<evidence type="ECO:0000256" key="1">
    <source>
        <dbReference type="ARBA" id="ARBA00023125"/>
    </source>
</evidence>
<dbReference type="CDD" id="cd00093">
    <property type="entry name" value="HTH_XRE"/>
    <property type="match status" value="1"/>
</dbReference>